<proteinExistence type="predicted"/>
<dbReference type="OrthoDB" id="6402501at2"/>
<gene>
    <name evidence="3" type="ORF">F1720_09795</name>
    <name evidence="4" type="ORF">SAMN04490181_2832</name>
</gene>
<dbReference type="EMBL" id="VUOL01000004">
    <property type="protein sequence ID" value="KAA2231231.1"/>
    <property type="molecule type" value="Genomic_DNA"/>
</dbReference>
<dbReference type="AlphaFoldDB" id="A0A5B2UWS8"/>
<evidence type="ECO:0000256" key="2">
    <source>
        <dbReference type="SAM" id="Phobius"/>
    </source>
</evidence>
<dbReference type="Proteomes" id="UP000199620">
    <property type="component" value="Chromosome I"/>
</dbReference>
<reference evidence="3 6" key="2">
    <citation type="submission" date="2019-09" db="EMBL/GenBank/DDBJ databases">
        <title>Draft genome sequence of Pseudomonas brenneri CCUG 51514(T).</title>
        <authorList>
            <person name="Tunovic T."/>
            <person name="Pineiro-Iglesias B."/>
            <person name="Unosson C."/>
            <person name="Inganas E."/>
            <person name="Ohlen M."/>
            <person name="Cardew S."/>
            <person name="Jensie-Markopoulos S."/>
            <person name="Salva-Serra F."/>
            <person name="Jaen-Luchoro D."/>
            <person name="Svensson-Stadler L."/>
            <person name="Chun J."/>
            <person name="Moore E."/>
        </authorList>
    </citation>
    <scope>NUCLEOTIDE SEQUENCE [LARGE SCALE GENOMIC DNA]</scope>
    <source>
        <strain evidence="3 6">CCUG 51514</strain>
    </source>
</reference>
<evidence type="ECO:0000313" key="5">
    <source>
        <dbReference type="Proteomes" id="UP000199620"/>
    </source>
</evidence>
<name>A0A5B2UWS8_9PSED</name>
<feature type="region of interest" description="Disordered" evidence="1">
    <location>
        <begin position="49"/>
        <end position="72"/>
    </location>
</feature>
<evidence type="ECO:0000313" key="6">
    <source>
        <dbReference type="Proteomes" id="UP000325296"/>
    </source>
</evidence>
<protein>
    <submittedName>
        <fullName evidence="3">CcoQ/FixQ family Cbb3-type cytochrome c oxidase assembly chaperone</fullName>
    </submittedName>
    <submittedName>
        <fullName evidence="4">Cytochrome c oxidase cbb3-type subunit 4</fullName>
    </submittedName>
</protein>
<reference evidence="4 5" key="1">
    <citation type="submission" date="2016-10" db="EMBL/GenBank/DDBJ databases">
        <authorList>
            <person name="Varghese N."/>
            <person name="Submissions S."/>
        </authorList>
    </citation>
    <scope>NUCLEOTIDE SEQUENCE [LARGE SCALE GENOMIC DNA]</scope>
    <source>
        <strain evidence="4 5">BS2771</strain>
    </source>
</reference>
<evidence type="ECO:0000313" key="3">
    <source>
        <dbReference type="EMBL" id="KAA2231231.1"/>
    </source>
</evidence>
<keyword evidence="2" id="KW-0472">Membrane</keyword>
<organism evidence="3 6">
    <name type="scientific">Pseudomonas brenneri</name>
    <dbReference type="NCBI Taxonomy" id="129817"/>
    <lineage>
        <taxon>Bacteria</taxon>
        <taxon>Pseudomonadati</taxon>
        <taxon>Pseudomonadota</taxon>
        <taxon>Gammaproteobacteria</taxon>
        <taxon>Pseudomonadales</taxon>
        <taxon>Pseudomonadaceae</taxon>
        <taxon>Pseudomonas</taxon>
    </lineage>
</organism>
<evidence type="ECO:0000313" key="4">
    <source>
        <dbReference type="EMBL" id="SDV00067.1"/>
    </source>
</evidence>
<keyword evidence="5" id="KW-1185">Reference proteome</keyword>
<accession>A0A5B2UWS8</accession>
<dbReference type="Proteomes" id="UP000325296">
    <property type="component" value="Unassembled WGS sequence"/>
</dbReference>
<dbReference type="EMBL" id="LT629800">
    <property type="protein sequence ID" value="SDV00067.1"/>
    <property type="molecule type" value="Genomic_DNA"/>
</dbReference>
<keyword evidence="2" id="KW-1133">Transmembrane helix</keyword>
<evidence type="ECO:0000256" key="1">
    <source>
        <dbReference type="SAM" id="MobiDB-lite"/>
    </source>
</evidence>
<sequence length="72" mass="7789">MGFELDTGMIRGLGTLVVAIAFIGLSLWVFNAKRNPEFAEACLLPFADEPKPDAIGTPSDAQEEPVTRSIRP</sequence>
<dbReference type="RefSeq" id="WP_032863336.1">
    <property type="nucleotide sequence ID" value="NZ_BMNU01000005.1"/>
</dbReference>
<keyword evidence="2" id="KW-0812">Transmembrane</keyword>
<feature type="transmembrane region" description="Helical" evidence="2">
    <location>
        <begin position="12"/>
        <end position="30"/>
    </location>
</feature>